<name>A0A0G0B7S8_9BACT</name>
<evidence type="ECO:0000313" key="2">
    <source>
        <dbReference type="Proteomes" id="UP000034176"/>
    </source>
</evidence>
<organism evidence="1 2">
    <name type="scientific">Candidatus Gottesmanbacteria bacterium GW2011_GWA1_34_13</name>
    <dbReference type="NCBI Taxonomy" id="1618434"/>
    <lineage>
        <taxon>Bacteria</taxon>
        <taxon>Candidatus Gottesmaniibacteriota</taxon>
    </lineage>
</organism>
<reference evidence="1 2" key="1">
    <citation type="journal article" date="2015" name="Nature">
        <title>rRNA introns, odd ribosomes, and small enigmatic genomes across a large radiation of phyla.</title>
        <authorList>
            <person name="Brown C.T."/>
            <person name="Hug L.A."/>
            <person name="Thomas B.C."/>
            <person name="Sharon I."/>
            <person name="Castelle C.J."/>
            <person name="Singh A."/>
            <person name="Wilkins M.J."/>
            <person name="Williams K.H."/>
            <person name="Banfield J.F."/>
        </authorList>
    </citation>
    <scope>NUCLEOTIDE SEQUENCE [LARGE SCALE GENOMIC DNA]</scope>
</reference>
<dbReference type="Proteomes" id="UP000034176">
    <property type="component" value="Unassembled WGS sequence"/>
</dbReference>
<dbReference type="STRING" id="1618434.UR52_C0002G0004"/>
<dbReference type="EMBL" id="LBPN01000002">
    <property type="protein sequence ID" value="KKP59776.1"/>
    <property type="molecule type" value="Genomic_DNA"/>
</dbReference>
<dbReference type="AlphaFoldDB" id="A0A0G0B7S8"/>
<comment type="caution">
    <text evidence="1">The sequence shown here is derived from an EMBL/GenBank/DDBJ whole genome shotgun (WGS) entry which is preliminary data.</text>
</comment>
<accession>A0A0G0B7S8</accession>
<sequence length="102" mass="11843">MLKSKKIIAICSSAAFYKQDIEIMESLKKLGFQVKLPYTAMIMKRTGNYDVNHYKTWFKNNNYSKKAMLMRRHFDKIVNSDAVLIVNFAKNKEAGYIGGFSF</sequence>
<evidence type="ECO:0000313" key="1">
    <source>
        <dbReference type="EMBL" id="KKP59776.1"/>
    </source>
</evidence>
<protein>
    <submittedName>
        <fullName evidence="1">Uncharacterized protein</fullName>
    </submittedName>
</protein>
<proteinExistence type="predicted"/>
<gene>
    <name evidence="1" type="ORF">UR52_C0002G0004</name>
</gene>